<gene>
    <name evidence="1" type="ORF">NIIDMKKI_54490</name>
</gene>
<protein>
    <recommendedName>
        <fullName evidence="3">Alpha/beta hydrolase family protein</fullName>
    </recommendedName>
</protein>
<dbReference type="EMBL" id="AP023343">
    <property type="protein sequence ID" value="BCI90243.1"/>
    <property type="molecule type" value="Genomic_DNA"/>
</dbReference>
<sequence length="83" mass="9145">MFAGSFVPQSIIAEAREITIPLHVLLQWDDAANHRQVSLDLFDAFGSAEKTLVANMGGHTGVPPWAAKEAGRFFIRHLRPYVG</sequence>
<evidence type="ECO:0000313" key="2">
    <source>
        <dbReference type="Proteomes" id="UP000516380"/>
    </source>
</evidence>
<accession>A0A7G1IJP7</accession>
<evidence type="ECO:0000313" key="1">
    <source>
        <dbReference type="EMBL" id="BCI90243.1"/>
    </source>
</evidence>
<proteinExistence type="predicted"/>
<dbReference type="Proteomes" id="UP000516380">
    <property type="component" value="Chromosome"/>
</dbReference>
<dbReference type="SUPFAM" id="SSF53474">
    <property type="entry name" value="alpha/beta-Hydrolases"/>
    <property type="match status" value="1"/>
</dbReference>
<dbReference type="AlphaFoldDB" id="A0A7G1IJP7"/>
<reference evidence="1 2" key="1">
    <citation type="submission" date="2020-07" db="EMBL/GenBank/DDBJ databases">
        <title>Mycobacterium kansasii (former subtype) with zoonotic potential isolated from diseased indoor pet cat, Japan.</title>
        <authorList>
            <person name="Fukano H."/>
            <person name="Terazono T."/>
            <person name="Hoshino Y."/>
        </authorList>
    </citation>
    <scope>NUCLEOTIDE SEQUENCE [LARGE SCALE GENOMIC DNA]</scope>
    <source>
        <strain evidence="1 2">Kuro-I</strain>
    </source>
</reference>
<evidence type="ECO:0008006" key="3">
    <source>
        <dbReference type="Google" id="ProtNLM"/>
    </source>
</evidence>
<dbReference type="InterPro" id="IPR029058">
    <property type="entry name" value="AB_hydrolase_fold"/>
</dbReference>
<name>A0A7G1IJP7_MYCKA</name>
<organism evidence="1 2">
    <name type="scientific">Mycobacterium kansasii</name>
    <dbReference type="NCBI Taxonomy" id="1768"/>
    <lineage>
        <taxon>Bacteria</taxon>
        <taxon>Bacillati</taxon>
        <taxon>Actinomycetota</taxon>
        <taxon>Actinomycetes</taxon>
        <taxon>Mycobacteriales</taxon>
        <taxon>Mycobacteriaceae</taxon>
        <taxon>Mycobacterium</taxon>
    </lineage>
</organism>
<dbReference type="Gene3D" id="3.40.50.1820">
    <property type="entry name" value="alpha/beta hydrolase"/>
    <property type="match status" value="1"/>
</dbReference>
<keyword evidence="2" id="KW-1185">Reference proteome</keyword>